<keyword evidence="2 7" id="KW-0808">Transferase</keyword>
<keyword evidence="3" id="KW-0547">Nucleotide-binding</keyword>
<dbReference type="AlphaFoldDB" id="A0A160VK29"/>
<dbReference type="GO" id="GO:0004136">
    <property type="term" value="F:deoxyadenosine kinase activity"/>
    <property type="evidence" value="ECO:0007669"/>
    <property type="project" value="UniProtKB-EC"/>
</dbReference>
<dbReference type="InterPro" id="IPR050566">
    <property type="entry name" value="Deoxyribonucleoside_kinase"/>
</dbReference>
<dbReference type="EC" id="2.7.1.113" evidence="7"/>
<dbReference type="EMBL" id="FAXC01000497">
    <property type="protein sequence ID" value="CUV10789.1"/>
    <property type="molecule type" value="Genomic_DNA"/>
</dbReference>
<evidence type="ECO:0000256" key="5">
    <source>
        <dbReference type="ARBA" id="ARBA00022840"/>
    </source>
</evidence>
<reference evidence="7" key="1">
    <citation type="submission" date="2015-10" db="EMBL/GenBank/DDBJ databases">
        <authorList>
            <person name="Gilbert D.G."/>
        </authorList>
    </citation>
    <scope>NUCLEOTIDE SEQUENCE</scope>
</reference>
<protein>
    <submittedName>
        <fullName evidence="7">Deoxyadenosine kinase / Deoxyguanosine kinase</fullName>
        <ecNumber evidence="7">2.7.1.113</ecNumber>
        <ecNumber evidence="7">2.7.1.76</ecNumber>
    </submittedName>
</protein>
<organism evidence="7">
    <name type="scientific">hydrothermal vent metagenome</name>
    <dbReference type="NCBI Taxonomy" id="652676"/>
    <lineage>
        <taxon>unclassified sequences</taxon>
        <taxon>metagenomes</taxon>
        <taxon>ecological metagenomes</taxon>
    </lineage>
</organism>
<comment type="similarity">
    <text evidence="1">Belongs to the DCK/DGK family.</text>
</comment>
<keyword evidence="5" id="KW-0067">ATP-binding</keyword>
<evidence type="ECO:0000256" key="1">
    <source>
        <dbReference type="ARBA" id="ARBA00007420"/>
    </source>
</evidence>
<dbReference type="InterPro" id="IPR027417">
    <property type="entry name" value="P-loop_NTPase"/>
</dbReference>
<dbReference type="InterPro" id="IPR002624">
    <property type="entry name" value="DCK/DGK"/>
</dbReference>
<dbReference type="PANTHER" id="PTHR10513">
    <property type="entry name" value="DEOXYNUCLEOSIDE KINASE"/>
    <property type="match status" value="1"/>
</dbReference>
<proteinExistence type="inferred from homology"/>
<dbReference type="Gene3D" id="3.40.50.300">
    <property type="entry name" value="P-loop containing nucleotide triphosphate hydrolases"/>
    <property type="match status" value="1"/>
</dbReference>
<dbReference type="CDD" id="cd01673">
    <property type="entry name" value="dNK"/>
    <property type="match status" value="1"/>
</dbReference>
<accession>A0A160VK29</accession>
<evidence type="ECO:0000256" key="2">
    <source>
        <dbReference type="ARBA" id="ARBA00022679"/>
    </source>
</evidence>
<evidence type="ECO:0000313" key="7">
    <source>
        <dbReference type="EMBL" id="CUV10789.1"/>
    </source>
</evidence>
<evidence type="ECO:0000259" key="6">
    <source>
        <dbReference type="Pfam" id="PF01712"/>
    </source>
</evidence>
<dbReference type="EC" id="2.7.1.76" evidence="7"/>
<dbReference type="SUPFAM" id="SSF52540">
    <property type="entry name" value="P-loop containing nucleoside triphosphate hydrolases"/>
    <property type="match status" value="1"/>
</dbReference>
<keyword evidence="4 7" id="KW-0418">Kinase</keyword>
<dbReference type="PANTHER" id="PTHR10513:SF35">
    <property type="entry name" value="DEOXYADENOSINE KINASE"/>
    <property type="match status" value="1"/>
</dbReference>
<dbReference type="InterPro" id="IPR031314">
    <property type="entry name" value="DNK_dom"/>
</dbReference>
<feature type="domain" description="Deoxynucleoside kinase" evidence="6">
    <location>
        <begin position="10"/>
        <end position="204"/>
    </location>
</feature>
<dbReference type="FunFam" id="3.40.50.300:FF:000659">
    <property type="entry name" value="Deoxyguanosine kinase"/>
    <property type="match status" value="1"/>
</dbReference>
<sequence length="207" mass="24589">MNENPFVGLAGNIGVGKTTFTEKMAEAFSWSPFYESVSDNPYLSDFYGDMKRWSFNLQIYFLHHRFKAQKKMSNLNGGVVQDRTIYEDVEIFARNLHEMGRMDDRDWKNYHNLFNIMTDYLRKPDLIIYLRASTDTLQTRIHFRGRDYESSIDPEYLHQLNIAYDRWIKDIKGIPVLKVETDQFNIFEDSKQFTSILEDVKHMIQSP</sequence>
<evidence type="ECO:0000256" key="3">
    <source>
        <dbReference type="ARBA" id="ARBA00022741"/>
    </source>
</evidence>
<evidence type="ECO:0000256" key="4">
    <source>
        <dbReference type="ARBA" id="ARBA00022777"/>
    </source>
</evidence>
<name>A0A160VK29_9ZZZZ</name>
<dbReference type="GO" id="GO:0004138">
    <property type="term" value="F:deoxyguanosine kinase activity"/>
    <property type="evidence" value="ECO:0007669"/>
    <property type="project" value="UniProtKB-EC"/>
</dbReference>
<dbReference type="PIRSF" id="PIRSF000705">
    <property type="entry name" value="DNK"/>
    <property type="match status" value="1"/>
</dbReference>
<dbReference type="Pfam" id="PF01712">
    <property type="entry name" value="dNK"/>
    <property type="match status" value="1"/>
</dbReference>
<dbReference type="GO" id="GO:0005737">
    <property type="term" value="C:cytoplasm"/>
    <property type="evidence" value="ECO:0007669"/>
    <property type="project" value="TreeGrafter"/>
</dbReference>
<gene>
    <name evidence="7" type="ORF">MGWOODY_Mmi228</name>
</gene>
<dbReference type="GO" id="GO:0005524">
    <property type="term" value="F:ATP binding"/>
    <property type="evidence" value="ECO:0007669"/>
    <property type="project" value="UniProtKB-KW"/>
</dbReference>